<evidence type="ECO:0000313" key="20">
    <source>
        <dbReference type="EMBL" id="MDN0087571.1"/>
    </source>
</evidence>
<dbReference type="CDD" id="cd06184">
    <property type="entry name" value="flavohem_like_fad_nad_binding"/>
    <property type="match status" value="1"/>
</dbReference>
<evidence type="ECO:0000256" key="17">
    <source>
        <dbReference type="HAMAP-Rule" id="MF_01252"/>
    </source>
</evidence>
<comment type="caution">
    <text evidence="20">The sequence shown here is derived from an EMBL/GenBank/DDBJ whole genome shotgun (WGS) entry which is preliminary data.</text>
</comment>
<dbReference type="Gene3D" id="2.40.30.10">
    <property type="entry name" value="Translation factors"/>
    <property type="match status" value="1"/>
</dbReference>
<dbReference type="InterPro" id="IPR009050">
    <property type="entry name" value="Globin-like_sf"/>
</dbReference>
<comment type="domain">
    <text evidence="17">Consists of two distinct domains; an N-terminal heme-containing oxygen-binding domain and a C-terminal reductase domain with binding sites for FAD and NAD(P)H.</text>
</comment>
<dbReference type="GO" id="GO:0020037">
    <property type="term" value="F:heme binding"/>
    <property type="evidence" value="ECO:0007669"/>
    <property type="project" value="InterPro"/>
</dbReference>
<organism evidence="20 21">
    <name type="scientific">Yersinia nurmii</name>
    <dbReference type="NCBI Taxonomy" id="685706"/>
    <lineage>
        <taxon>Bacteria</taxon>
        <taxon>Pseudomonadati</taxon>
        <taxon>Pseudomonadota</taxon>
        <taxon>Gammaproteobacteria</taxon>
        <taxon>Enterobacterales</taxon>
        <taxon>Yersiniaceae</taxon>
        <taxon>Yersinia</taxon>
    </lineage>
</organism>
<feature type="binding site" evidence="17">
    <location>
        <begin position="389"/>
        <end position="392"/>
    </location>
    <ligand>
        <name>FAD</name>
        <dbReference type="ChEBI" id="CHEBI:57692"/>
    </ligand>
</feature>
<dbReference type="RefSeq" id="WP_289817892.1">
    <property type="nucleotide sequence ID" value="NZ_JAUEHU010000007.1"/>
</dbReference>
<comment type="catalytic activity">
    <reaction evidence="16 17">
        <text>2 nitric oxide + NADPH + 2 O2 = 2 nitrate + NADP(+) + H(+)</text>
        <dbReference type="Rhea" id="RHEA:19465"/>
        <dbReference type="ChEBI" id="CHEBI:15378"/>
        <dbReference type="ChEBI" id="CHEBI:15379"/>
        <dbReference type="ChEBI" id="CHEBI:16480"/>
        <dbReference type="ChEBI" id="CHEBI:17632"/>
        <dbReference type="ChEBI" id="CHEBI:57783"/>
        <dbReference type="ChEBI" id="CHEBI:58349"/>
        <dbReference type="EC" id="1.14.12.17"/>
    </reaction>
</comment>
<evidence type="ECO:0000256" key="9">
    <source>
        <dbReference type="ARBA" id="ARBA00022827"/>
    </source>
</evidence>
<dbReference type="PRINTS" id="PR00371">
    <property type="entry name" value="FPNCR"/>
</dbReference>
<dbReference type="InterPro" id="IPR008333">
    <property type="entry name" value="Cbr1-like_FAD-bd_dom"/>
</dbReference>
<dbReference type="FunFam" id="1.10.490.10:FF:000003">
    <property type="entry name" value="Flavohemoprotein"/>
    <property type="match status" value="1"/>
</dbReference>
<feature type="binding site" description="proximal binding residue" evidence="17">
    <location>
        <position position="85"/>
    </location>
    <ligand>
        <name>heme b</name>
        <dbReference type="ChEBI" id="CHEBI:60344"/>
    </ligand>
    <ligandPart>
        <name>Fe</name>
        <dbReference type="ChEBI" id="CHEBI:18248"/>
    </ligandPart>
</feature>
<evidence type="ECO:0000259" key="18">
    <source>
        <dbReference type="PROSITE" id="PS01033"/>
    </source>
</evidence>
<evidence type="ECO:0000256" key="1">
    <source>
        <dbReference type="ARBA" id="ARBA00006401"/>
    </source>
</evidence>
<keyword evidence="8 17" id="KW-0479">Metal-binding</keyword>
<feature type="active site" description="Charge relay system" evidence="17">
    <location>
        <position position="95"/>
    </location>
</feature>
<dbReference type="Gene3D" id="3.40.50.80">
    <property type="entry name" value="Nucleotide-binding domain of ferredoxin-NADP reductase (FNR) module"/>
    <property type="match status" value="1"/>
</dbReference>
<keyword evidence="3 17" id="KW-0813">Transport</keyword>
<evidence type="ECO:0000256" key="3">
    <source>
        <dbReference type="ARBA" id="ARBA00022448"/>
    </source>
</evidence>
<dbReference type="Pfam" id="PF00042">
    <property type="entry name" value="Globin"/>
    <property type="match status" value="1"/>
</dbReference>
<feature type="binding site" evidence="17">
    <location>
        <position position="188"/>
    </location>
    <ligand>
        <name>FAD</name>
        <dbReference type="ChEBI" id="CHEBI:57692"/>
    </ligand>
</feature>
<comment type="similarity">
    <text evidence="2 17">Belongs to the globin family. Two-domain flavohemoproteins subfamily.</text>
</comment>
<dbReference type="GO" id="GO:0046872">
    <property type="term" value="F:metal ion binding"/>
    <property type="evidence" value="ECO:0007669"/>
    <property type="project" value="UniProtKB-KW"/>
</dbReference>
<comment type="cofactor">
    <cofactor evidence="17">
        <name>heme b</name>
        <dbReference type="ChEBI" id="CHEBI:60344"/>
    </cofactor>
    <text evidence="17">Binds 1 heme b (iron(II)-protoporphyrin IX) group per subunit.</text>
</comment>
<keyword evidence="9 17" id="KW-0274">FAD</keyword>
<gene>
    <name evidence="20" type="primary">hmpA</name>
    <name evidence="17" type="synonym">hmp</name>
    <name evidence="20" type="ORF">QVN42_09215</name>
</gene>
<feature type="binding site" evidence="17">
    <location>
        <begin position="268"/>
        <end position="273"/>
    </location>
    <ligand>
        <name>NADP(+)</name>
        <dbReference type="ChEBI" id="CHEBI:58349"/>
    </ligand>
</feature>
<dbReference type="PROSITE" id="PS01033">
    <property type="entry name" value="GLOBIN"/>
    <property type="match status" value="1"/>
</dbReference>
<feature type="active site" description="Charge relay system" evidence="17">
    <location>
        <position position="135"/>
    </location>
</feature>
<comment type="function">
    <text evidence="14 17">Is involved in NO detoxification in an aerobic process, termed nitric oxide dioxygenase (NOD) reaction that utilizes O(2) and NAD(P)H to convert NO to nitrate, which protects the bacterium from various noxious nitrogen compounds. Therefore, plays a central role in the inducible response to nitrosative stress.</text>
</comment>
<feature type="site" description="Influences the redox potential of the prosthetic heme and FAD groups" evidence="17">
    <location>
        <position position="388"/>
    </location>
</feature>
<dbReference type="PANTHER" id="PTHR43396">
    <property type="entry name" value="FLAVOHEMOPROTEIN"/>
    <property type="match status" value="1"/>
</dbReference>
<dbReference type="GO" id="GO:0008941">
    <property type="term" value="F:nitric oxide dioxygenase NAD(P)H activity"/>
    <property type="evidence" value="ECO:0007669"/>
    <property type="project" value="UniProtKB-UniRule"/>
</dbReference>
<dbReference type="GO" id="GO:0019825">
    <property type="term" value="F:oxygen binding"/>
    <property type="evidence" value="ECO:0007669"/>
    <property type="project" value="InterPro"/>
</dbReference>
<dbReference type="GO" id="GO:0046210">
    <property type="term" value="P:nitric oxide catabolic process"/>
    <property type="evidence" value="ECO:0007669"/>
    <property type="project" value="TreeGrafter"/>
</dbReference>
<dbReference type="EMBL" id="JAUEHU010000007">
    <property type="protein sequence ID" value="MDN0087571.1"/>
    <property type="molecule type" value="Genomic_DNA"/>
</dbReference>
<evidence type="ECO:0000256" key="13">
    <source>
        <dbReference type="ARBA" id="ARBA00023027"/>
    </source>
</evidence>
<feature type="binding site" evidence="17">
    <location>
        <begin position="204"/>
        <end position="207"/>
    </location>
    <ligand>
        <name>FAD</name>
        <dbReference type="ChEBI" id="CHEBI:57692"/>
    </ligand>
</feature>
<evidence type="ECO:0000256" key="10">
    <source>
        <dbReference type="ARBA" id="ARBA00022857"/>
    </source>
</evidence>
<dbReference type="CDD" id="cd14776">
    <property type="entry name" value="HmpEc-globin-like"/>
    <property type="match status" value="1"/>
</dbReference>
<dbReference type="GO" id="GO:0009636">
    <property type="term" value="P:response to toxic substance"/>
    <property type="evidence" value="ECO:0007669"/>
    <property type="project" value="UniProtKB-KW"/>
</dbReference>
<dbReference type="FunFam" id="3.40.50.80:FF:000010">
    <property type="entry name" value="Flavohemoprotein"/>
    <property type="match status" value="1"/>
</dbReference>
<dbReference type="InterPro" id="IPR017927">
    <property type="entry name" value="FAD-bd_FR_type"/>
</dbReference>
<dbReference type="EC" id="1.14.12.17" evidence="17"/>
<dbReference type="InterPro" id="IPR001433">
    <property type="entry name" value="OxRdtase_FAD/NAD-bd"/>
</dbReference>
<keyword evidence="13 17" id="KW-0520">NAD</keyword>
<dbReference type="GO" id="GO:0071949">
    <property type="term" value="F:FAD binding"/>
    <property type="evidence" value="ECO:0007669"/>
    <property type="project" value="InterPro"/>
</dbReference>
<dbReference type="Pfam" id="PF00175">
    <property type="entry name" value="NAD_binding_1"/>
    <property type="match status" value="1"/>
</dbReference>
<dbReference type="SUPFAM" id="SSF46458">
    <property type="entry name" value="Globin-like"/>
    <property type="match status" value="1"/>
</dbReference>
<feature type="site" description="Influences the redox potential of the prosthetic heme and FAD groups" evidence="17">
    <location>
        <position position="84"/>
    </location>
</feature>
<dbReference type="PROSITE" id="PS51384">
    <property type="entry name" value="FAD_FR"/>
    <property type="match status" value="1"/>
</dbReference>
<keyword evidence="5 17" id="KW-0349">Heme</keyword>
<dbReference type="InterPro" id="IPR001709">
    <property type="entry name" value="Flavoprot_Pyr_Nucl_cyt_Rdtase"/>
</dbReference>
<keyword evidence="10 17" id="KW-0521">NADP</keyword>
<keyword evidence="7 17" id="KW-0285">Flavoprotein</keyword>
<evidence type="ECO:0000256" key="14">
    <source>
        <dbReference type="ARBA" id="ARBA00025094"/>
    </source>
</evidence>
<dbReference type="SUPFAM" id="SSF52343">
    <property type="entry name" value="Ferredoxin reductase-like, C-terminal NADP-linked domain"/>
    <property type="match status" value="1"/>
</dbReference>
<dbReference type="InterPro" id="IPR000971">
    <property type="entry name" value="Globin"/>
</dbReference>
<evidence type="ECO:0000256" key="7">
    <source>
        <dbReference type="ARBA" id="ARBA00022630"/>
    </source>
</evidence>
<evidence type="ECO:0000256" key="8">
    <source>
        <dbReference type="ARBA" id="ARBA00022723"/>
    </source>
</evidence>
<dbReference type="GO" id="GO:0005344">
    <property type="term" value="F:oxygen carrier activity"/>
    <property type="evidence" value="ECO:0007669"/>
    <property type="project" value="UniProtKB-UniRule"/>
</dbReference>
<protein>
    <recommendedName>
        <fullName evidence="17">Flavohemoprotein</fullName>
    </recommendedName>
    <alternativeName>
        <fullName evidence="17">Flavohemoglobin</fullName>
    </alternativeName>
    <alternativeName>
        <fullName evidence="17">Hemoglobin-like protein</fullName>
    </alternativeName>
    <alternativeName>
        <fullName evidence="17">Nitric oxide dioxygenase</fullName>
        <shortName evidence="17">NO oxygenase</shortName>
        <shortName evidence="17">NOD</shortName>
        <ecNumber evidence="17">1.14.12.17</ecNumber>
    </alternativeName>
</protein>
<dbReference type="InterPro" id="IPR012292">
    <property type="entry name" value="Globin/Proto"/>
</dbReference>
<feature type="domain" description="FAD-binding FR-type" evidence="19">
    <location>
        <begin position="150"/>
        <end position="255"/>
    </location>
</feature>
<evidence type="ECO:0000256" key="6">
    <source>
        <dbReference type="ARBA" id="ARBA00022621"/>
    </source>
</evidence>
<comment type="similarity">
    <text evidence="1 17">In the C-terminal section; belongs to the flavoprotein pyridine nucleotide cytochrome reductase family.</text>
</comment>
<evidence type="ECO:0000256" key="11">
    <source>
        <dbReference type="ARBA" id="ARBA00023002"/>
    </source>
</evidence>
<feature type="site" description="Involved in heme-bound ligand stabilization and O-O bond activation" evidence="17">
    <location>
        <position position="29"/>
    </location>
</feature>
<dbReference type="Proteomes" id="UP001167864">
    <property type="component" value="Unassembled WGS sequence"/>
</dbReference>
<dbReference type="SUPFAM" id="SSF63380">
    <property type="entry name" value="Riboflavin synthase domain-like"/>
    <property type="match status" value="1"/>
</dbReference>
<dbReference type="PRINTS" id="PR00410">
    <property type="entry name" value="PHEHYDRXLASE"/>
</dbReference>
<feature type="domain" description="Globin" evidence="18">
    <location>
        <begin position="1"/>
        <end position="136"/>
    </location>
</feature>
<keyword evidence="4 17" id="KW-0216">Detoxification</keyword>
<reference evidence="20" key="1">
    <citation type="submission" date="2023-06" db="EMBL/GenBank/DDBJ databases">
        <authorList>
            <person name="Polev D.E."/>
            <person name="Saitova A.T."/>
            <person name="Bogumilchik E.A."/>
            <person name="Kokorina G.I."/>
            <person name="Voskresenskaia E.A."/>
        </authorList>
    </citation>
    <scope>NUCLEOTIDE SEQUENCE</scope>
    <source>
        <strain evidence="20">2145 StPb PI</strain>
    </source>
</reference>
<feature type="region of interest" description="Reductase" evidence="17">
    <location>
        <begin position="147"/>
        <end position="396"/>
    </location>
</feature>
<evidence type="ECO:0000256" key="5">
    <source>
        <dbReference type="ARBA" id="ARBA00022617"/>
    </source>
</evidence>
<keyword evidence="6 17" id="KW-0561">Oxygen transport</keyword>
<comment type="cofactor">
    <cofactor evidence="17">
        <name>FAD</name>
        <dbReference type="ChEBI" id="CHEBI:57692"/>
    </cofactor>
    <text evidence="17">Binds 1 FAD per subunit.</text>
</comment>
<evidence type="ECO:0000256" key="2">
    <source>
        <dbReference type="ARBA" id="ARBA00008414"/>
    </source>
</evidence>
<evidence type="ECO:0000259" key="19">
    <source>
        <dbReference type="PROSITE" id="PS51384"/>
    </source>
</evidence>
<dbReference type="InterPro" id="IPR017938">
    <property type="entry name" value="Riboflavin_synthase-like_b-brl"/>
</dbReference>
<dbReference type="HAMAP" id="MF_01252">
    <property type="entry name" value="Hmp"/>
    <property type="match status" value="1"/>
</dbReference>
<proteinExistence type="inferred from homology"/>
<dbReference type="AlphaFoldDB" id="A0AAW7K8L2"/>
<name>A0AAW7K8L2_9GAMM</name>
<dbReference type="PANTHER" id="PTHR43396:SF3">
    <property type="entry name" value="FLAVOHEMOPROTEIN"/>
    <property type="match status" value="1"/>
</dbReference>
<evidence type="ECO:0000256" key="16">
    <source>
        <dbReference type="ARBA" id="ARBA00049433"/>
    </source>
</evidence>
<keyword evidence="12 17" id="KW-0408">Iron</keyword>
<evidence type="ECO:0000256" key="12">
    <source>
        <dbReference type="ARBA" id="ARBA00023004"/>
    </source>
</evidence>
<accession>A0AAW7K8L2</accession>
<dbReference type="Gene3D" id="1.10.490.10">
    <property type="entry name" value="Globins"/>
    <property type="match status" value="1"/>
</dbReference>
<dbReference type="Pfam" id="PF00970">
    <property type="entry name" value="FAD_binding_6"/>
    <property type="match status" value="1"/>
</dbReference>
<evidence type="ECO:0000256" key="4">
    <source>
        <dbReference type="ARBA" id="ARBA00022575"/>
    </source>
</evidence>
<evidence type="ECO:0000313" key="21">
    <source>
        <dbReference type="Proteomes" id="UP001167864"/>
    </source>
</evidence>
<sequence>MLDSQTIATVKSTIPLLVETGSKLTEHFYDRMFAHNPELKDTFNMSNQFSGDQREALFNAICTYAANIENLATLLPAVERIAQKHTSLSIQPADYQIVGKHLIATLDELFSPGQEVLDAWAKAYGVLADVFIQREEQIYREVEENIGGWRTLRRFRIAKKEMQSDVICSFLLEPEDGGSIVNFKPGQYLGIYIEDSRLENRQIRQYSLTAAPNGKSYRIAVKREEKGTVSNYLHNIAQEGDIVRIAPPRGDFFLDISPETPVALISAGVGQTPMLSMLHTLYAQQHSAEVHWFHAAENGRVHAFADEVAEIAKNMPNLNRHVWYRRPEEQDIPGQHYHSEGFMNLAELQSLITHPGMHYYFCGPLVFMQFVGKQLLEIGVPAEHIHYECFGPHKVI</sequence>
<dbReference type="GO" id="GO:0071500">
    <property type="term" value="P:cellular response to nitrosative stress"/>
    <property type="evidence" value="ECO:0007669"/>
    <property type="project" value="TreeGrafter"/>
</dbReference>
<dbReference type="FunFam" id="2.40.30.10:FF:000034">
    <property type="entry name" value="Flavohemoprotein"/>
    <property type="match status" value="1"/>
</dbReference>
<comment type="catalytic activity">
    <reaction evidence="15 17">
        <text>2 nitric oxide + NADH + 2 O2 = 2 nitrate + NAD(+) + H(+)</text>
        <dbReference type="Rhea" id="RHEA:19469"/>
        <dbReference type="ChEBI" id="CHEBI:15378"/>
        <dbReference type="ChEBI" id="CHEBI:15379"/>
        <dbReference type="ChEBI" id="CHEBI:16480"/>
        <dbReference type="ChEBI" id="CHEBI:17632"/>
        <dbReference type="ChEBI" id="CHEBI:57540"/>
        <dbReference type="ChEBI" id="CHEBI:57945"/>
        <dbReference type="EC" id="1.14.12.17"/>
    </reaction>
</comment>
<dbReference type="InterPro" id="IPR039261">
    <property type="entry name" value="FNR_nucleotide-bd"/>
</dbReference>
<dbReference type="InterPro" id="IPR023950">
    <property type="entry name" value="Hmp"/>
</dbReference>
<keyword evidence="11 17" id="KW-0560">Oxidoreductase</keyword>
<evidence type="ECO:0000256" key="15">
    <source>
        <dbReference type="ARBA" id="ARBA00048649"/>
    </source>
</evidence>
<dbReference type="NCBIfam" id="NF009805">
    <property type="entry name" value="PRK13289.1"/>
    <property type="match status" value="1"/>
</dbReference>